<evidence type="ECO:0000313" key="2">
    <source>
        <dbReference type="EMBL" id="MDT9598611.1"/>
    </source>
</evidence>
<dbReference type="RefSeq" id="WP_315724822.1">
    <property type="nucleotide sequence ID" value="NZ_JAVUPU010000003.1"/>
</dbReference>
<sequence length="60" mass="6446">MPVWVPPDWRDAGAYAPVLAGGRPALAWELLRRDPDYGAFARRGGATTAGAARWGLHFPG</sequence>
<dbReference type="EMBL" id="JAVUPU010000003">
    <property type="protein sequence ID" value="MDT9598611.1"/>
    <property type="molecule type" value="Genomic_DNA"/>
</dbReference>
<dbReference type="Pfam" id="PF20109">
    <property type="entry name" value="Trans_reg_dom"/>
    <property type="match status" value="1"/>
</dbReference>
<reference evidence="2 3" key="1">
    <citation type="submission" date="2023-05" db="EMBL/GenBank/DDBJ databases">
        <authorList>
            <person name="Guo Y."/>
        </authorList>
    </citation>
    <scope>NUCLEOTIDE SEQUENCE [LARGE SCALE GENOMIC DNA]</scope>
    <source>
        <strain evidence="2 3">GR2756</strain>
    </source>
</reference>
<accession>A0ABU3Q5C2</accession>
<dbReference type="Proteomes" id="UP001259572">
    <property type="component" value="Unassembled WGS sequence"/>
</dbReference>
<comment type="caution">
    <text evidence="2">The sequence shown here is derived from an EMBL/GenBank/DDBJ whole genome shotgun (WGS) entry which is preliminary data.</text>
</comment>
<name>A0ABU3Q5C2_9SPHN</name>
<dbReference type="InterPro" id="IPR045465">
    <property type="entry name" value="Trans_reg_dom"/>
</dbReference>
<proteinExistence type="predicted"/>
<protein>
    <submittedName>
        <fullName evidence="2">DUF6499 domain-containing protein</fullName>
    </submittedName>
</protein>
<feature type="domain" description="Transcriptional regulator-like" evidence="1">
    <location>
        <begin position="8"/>
        <end position="59"/>
    </location>
</feature>
<keyword evidence="3" id="KW-1185">Reference proteome</keyword>
<organism evidence="2 3">
    <name type="scientific">Sphingosinicella rhizophila</name>
    <dbReference type="NCBI Taxonomy" id="3050082"/>
    <lineage>
        <taxon>Bacteria</taxon>
        <taxon>Pseudomonadati</taxon>
        <taxon>Pseudomonadota</taxon>
        <taxon>Alphaproteobacteria</taxon>
        <taxon>Sphingomonadales</taxon>
        <taxon>Sphingosinicellaceae</taxon>
        <taxon>Sphingosinicella</taxon>
    </lineage>
</organism>
<gene>
    <name evidence="2" type="ORF">RQX22_06580</name>
</gene>
<evidence type="ECO:0000259" key="1">
    <source>
        <dbReference type="Pfam" id="PF20109"/>
    </source>
</evidence>
<evidence type="ECO:0000313" key="3">
    <source>
        <dbReference type="Proteomes" id="UP001259572"/>
    </source>
</evidence>